<dbReference type="Proteomes" id="UP000319142">
    <property type="component" value="Unassembled WGS sequence"/>
</dbReference>
<reference evidence="1 2" key="1">
    <citation type="submission" date="2019-07" db="EMBL/GenBank/DDBJ databases">
        <title>The pathways for chlorine oxyanion respiration interact through the shared metabolite chlorate.</title>
        <authorList>
            <person name="Barnum T.P."/>
            <person name="Cheng Y."/>
            <person name="Hill K.A."/>
            <person name="Lucas L.N."/>
            <person name="Carlson H.K."/>
            <person name="Coates J.D."/>
        </authorList>
    </citation>
    <scope>NUCLEOTIDE SEQUENCE [LARGE SCALE GENOMIC DNA]</scope>
    <source>
        <strain evidence="1">UCB</strain>
    </source>
</reference>
<dbReference type="Gene3D" id="3.30.450.30">
    <property type="entry name" value="Dynein light chain 2a, cytoplasmic"/>
    <property type="match status" value="1"/>
</dbReference>
<sequence>MQAPDKQTNSNVVDQFSEACQATLDRVLGNNSACVFASVTTLDGRSLAFTAKNDAIRSSRVAALGCSLMSLSEAFSREILQSQCSHNVIATSHGSIITVRLPCKQHQFALSVCVDRSENLAMALRMTLDAAQALADTIDN</sequence>
<accession>A0A558BGY6</accession>
<dbReference type="AlphaFoldDB" id="A0A558BGY6"/>
<dbReference type="RefSeq" id="WP_273131897.1">
    <property type="nucleotide sequence ID" value="NZ_VMRX01000003.1"/>
</dbReference>
<evidence type="ECO:0000313" key="1">
    <source>
        <dbReference type="EMBL" id="TVT35758.1"/>
    </source>
</evidence>
<name>A0A558BGY6_9GAMM</name>
<evidence type="ECO:0000313" key="2">
    <source>
        <dbReference type="Proteomes" id="UP000319142"/>
    </source>
</evidence>
<comment type="caution">
    <text evidence="1">The sequence shown here is derived from an EMBL/GenBank/DDBJ whole genome shotgun (WGS) entry which is preliminary data.</text>
</comment>
<gene>
    <name evidence="1" type="ORF">FHK81_02225</name>
</gene>
<proteinExistence type="predicted"/>
<evidence type="ECO:0008006" key="3">
    <source>
        <dbReference type="Google" id="ProtNLM"/>
    </source>
</evidence>
<organism evidence="1 2">
    <name type="scientific">Marinobacter vinifirmus</name>
    <dbReference type="NCBI Taxonomy" id="355591"/>
    <lineage>
        <taxon>Bacteria</taxon>
        <taxon>Pseudomonadati</taxon>
        <taxon>Pseudomonadota</taxon>
        <taxon>Gammaproteobacteria</taxon>
        <taxon>Pseudomonadales</taxon>
        <taxon>Marinobacteraceae</taxon>
        <taxon>Marinobacter</taxon>
    </lineage>
</organism>
<dbReference type="SUPFAM" id="SSF103196">
    <property type="entry name" value="Roadblock/LC7 domain"/>
    <property type="match status" value="1"/>
</dbReference>
<dbReference type="EMBL" id="VMRX01000003">
    <property type="protein sequence ID" value="TVT35758.1"/>
    <property type="molecule type" value="Genomic_DNA"/>
</dbReference>
<protein>
    <recommendedName>
        <fullName evidence="3">Roadblock/LC7 domain-containing protein</fullName>
    </recommendedName>
</protein>